<dbReference type="SUPFAM" id="SSF51735">
    <property type="entry name" value="NAD(P)-binding Rossmann-fold domains"/>
    <property type="match status" value="1"/>
</dbReference>
<evidence type="ECO:0000256" key="3">
    <source>
        <dbReference type="ARBA" id="ARBA00023027"/>
    </source>
</evidence>
<dbReference type="Pfam" id="PF13561">
    <property type="entry name" value="adh_short_C2"/>
    <property type="match status" value="1"/>
</dbReference>
<reference evidence="5 6" key="1">
    <citation type="submission" date="2020-07" db="EMBL/GenBank/DDBJ databases">
        <title>Draft genome and description of Microvirga mediterraneensis Marseille-Q2068 sp. nov.</title>
        <authorList>
            <person name="Boxberger M."/>
        </authorList>
    </citation>
    <scope>NUCLEOTIDE SEQUENCE [LARGE SCALE GENOMIC DNA]</scope>
    <source>
        <strain evidence="5 6">Marseille-Q2068</strain>
    </source>
</reference>
<feature type="domain" description="Ketoreductase" evidence="4">
    <location>
        <begin position="7"/>
        <end position="166"/>
    </location>
</feature>
<dbReference type="InterPro" id="IPR002347">
    <property type="entry name" value="SDR_fam"/>
</dbReference>
<evidence type="ECO:0000313" key="5">
    <source>
        <dbReference type="EMBL" id="MBA1158377.1"/>
    </source>
</evidence>
<dbReference type="Gene3D" id="3.40.50.720">
    <property type="entry name" value="NAD(P)-binding Rossmann-like Domain"/>
    <property type="match status" value="1"/>
</dbReference>
<dbReference type="EMBL" id="JACDXJ010000001">
    <property type="protein sequence ID" value="MBA1158377.1"/>
    <property type="molecule type" value="Genomic_DNA"/>
</dbReference>
<dbReference type="PRINTS" id="PR00081">
    <property type="entry name" value="GDHRDH"/>
</dbReference>
<dbReference type="InterPro" id="IPR036291">
    <property type="entry name" value="NAD(P)-bd_dom_sf"/>
</dbReference>
<dbReference type="FunFam" id="3.40.50.720:FF:000084">
    <property type="entry name" value="Short-chain dehydrogenase reductase"/>
    <property type="match status" value="1"/>
</dbReference>
<dbReference type="InterPro" id="IPR020904">
    <property type="entry name" value="Sc_DH/Rdtase_CS"/>
</dbReference>
<gene>
    <name evidence="5" type="ORF">H0S73_19925</name>
</gene>
<dbReference type="PROSITE" id="PS00061">
    <property type="entry name" value="ADH_SHORT"/>
    <property type="match status" value="1"/>
</dbReference>
<evidence type="ECO:0000256" key="2">
    <source>
        <dbReference type="ARBA" id="ARBA00023002"/>
    </source>
</evidence>
<dbReference type="AlphaFoldDB" id="A0A838BS45"/>
<name>A0A838BS45_9HYPH</name>
<evidence type="ECO:0000259" key="4">
    <source>
        <dbReference type="SMART" id="SM00822"/>
    </source>
</evidence>
<protein>
    <submittedName>
        <fullName evidence="5">SDR family oxidoreductase</fullName>
    </submittedName>
</protein>
<evidence type="ECO:0000313" key="6">
    <source>
        <dbReference type="Proteomes" id="UP000572984"/>
    </source>
</evidence>
<dbReference type="Proteomes" id="UP000572984">
    <property type="component" value="Unassembled WGS sequence"/>
</dbReference>
<keyword evidence="3" id="KW-0520">NAD</keyword>
<dbReference type="GO" id="GO:0016491">
    <property type="term" value="F:oxidoreductase activity"/>
    <property type="evidence" value="ECO:0007669"/>
    <property type="project" value="UniProtKB-KW"/>
</dbReference>
<dbReference type="SMART" id="SM00822">
    <property type="entry name" value="PKS_KR"/>
    <property type="match status" value="1"/>
</dbReference>
<evidence type="ECO:0000256" key="1">
    <source>
        <dbReference type="ARBA" id="ARBA00006484"/>
    </source>
</evidence>
<dbReference type="CDD" id="cd05233">
    <property type="entry name" value="SDR_c"/>
    <property type="match status" value="1"/>
</dbReference>
<organism evidence="5 6">
    <name type="scientific">Microvirga mediterraneensis</name>
    <dbReference type="NCBI Taxonomy" id="2754695"/>
    <lineage>
        <taxon>Bacteria</taxon>
        <taxon>Pseudomonadati</taxon>
        <taxon>Pseudomonadota</taxon>
        <taxon>Alphaproteobacteria</taxon>
        <taxon>Hyphomicrobiales</taxon>
        <taxon>Methylobacteriaceae</taxon>
        <taxon>Microvirga</taxon>
    </lineage>
</organism>
<proteinExistence type="inferred from homology"/>
<dbReference type="RefSeq" id="WP_181053780.1">
    <property type="nucleotide sequence ID" value="NZ_JACDXJ010000001.1"/>
</dbReference>
<comment type="caution">
    <text evidence="5">The sequence shown here is derived from an EMBL/GenBank/DDBJ whole genome shotgun (WGS) entry which is preliminary data.</text>
</comment>
<dbReference type="PANTHER" id="PTHR24321:SF8">
    <property type="entry name" value="ESTRADIOL 17-BETA-DEHYDROGENASE 8-RELATED"/>
    <property type="match status" value="1"/>
</dbReference>
<comment type="similarity">
    <text evidence="1">Belongs to the short-chain dehydrogenases/reductases (SDR) family.</text>
</comment>
<dbReference type="InterPro" id="IPR057326">
    <property type="entry name" value="KR_dom"/>
</dbReference>
<accession>A0A838BS45</accession>
<sequence length="244" mass="25606">MSRFQGRIAVVTGAGQGIGQAVAQRLSDDGATVYAVDMAAPSESDARLRERRVDVTDQEQIQTLFAEIGEVHGRLDMLVNNAGIPGEGALAGLTVEAWNKVFAVNVTGQMLMCQAALPLLRSGSSIVNVSSVAAHIGFADRAPYCASKAAVLGLTRALAVELASSNIRVNCVCPGTVQTPWIGRLVGTDELSDARLASMRSRQILNRIGEPSEIASVIAFLLSDDASFVTGSIFMADGGMLTAR</sequence>
<keyword evidence="2" id="KW-0560">Oxidoreductase</keyword>
<dbReference type="PRINTS" id="PR00080">
    <property type="entry name" value="SDRFAMILY"/>
</dbReference>
<dbReference type="PANTHER" id="PTHR24321">
    <property type="entry name" value="DEHYDROGENASES, SHORT CHAIN"/>
    <property type="match status" value="1"/>
</dbReference>
<keyword evidence="6" id="KW-1185">Reference proteome</keyword>